<sequence>MTYALRPTGSEHHVLVITRQLETILIELLDGGWIIGSIVTDGVVRSGKDNFGVTWPKYCFVRCFAHDINNLVKSGVKRVFKVVSEQTVAVVRVLNASP</sequence>
<dbReference type="Proteomes" id="UP000237271">
    <property type="component" value="Unassembled WGS sequence"/>
</dbReference>
<organism evidence="1 2">
    <name type="scientific">Phytophthora palmivora</name>
    <dbReference type="NCBI Taxonomy" id="4796"/>
    <lineage>
        <taxon>Eukaryota</taxon>
        <taxon>Sar</taxon>
        <taxon>Stramenopiles</taxon>
        <taxon>Oomycota</taxon>
        <taxon>Peronosporomycetes</taxon>
        <taxon>Peronosporales</taxon>
        <taxon>Peronosporaceae</taxon>
        <taxon>Phytophthora</taxon>
    </lineage>
</organism>
<dbReference type="OrthoDB" id="120986at2759"/>
<dbReference type="EMBL" id="NCKW01008155">
    <property type="protein sequence ID" value="POM68544.1"/>
    <property type="molecule type" value="Genomic_DNA"/>
</dbReference>
<comment type="caution">
    <text evidence="1">The sequence shown here is derived from an EMBL/GenBank/DDBJ whole genome shotgun (WGS) entry which is preliminary data.</text>
</comment>
<dbReference type="AlphaFoldDB" id="A0A2P4XSL2"/>
<protein>
    <recommendedName>
        <fullName evidence="3">DUF659 domain-containing protein</fullName>
    </recommendedName>
</protein>
<accession>A0A2P4XSL2</accession>
<proteinExistence type="predicted"/>
<evidence type="ECO:0000313" key="2">
    <source>
        <dbReference type="Proteomes" id="UP000237271"/>
    </source>
</evidence>
<evidence type="ECO:0000313" key="1">
    <source>
        <dbReference type="EMBL" id="POM68544.1"/>
    </source>
</evidence>
<evidence type="ECO:0008006" key="3">
    <source>
        <dbReference type="Google" id="ProtNLM"/>
    </source>
</evidence>
<name>A0A2P4XSL2_9STRA</name>
<keyword evidence="2" id="KW-1185">Reference proteome</keyword>
<gene>
    <name evidence="1" type="ORF">PHPALM_15282</name>
</gene>
<reference evidence="1 2" key="1">
    <citation type="journal article" date="2017" name="Genome Biol. Evol.">
        <title>Phytophthora megakarya and P. palmivora, closely related causal agents of cacao black pod rot, underwent increases in genome sizes and gene numbers by different mechanisms.</title>
        <authorList>
            <person name="Ali S.S."/>
            <person name="Shao J."/>
            <person name="Lary D.J."/>
            <person name="Kronmiller B."/>
            <person name="Shen D."/>
            <person name="Strem M.D."/>
            <person name="Amoako-Attah I."/>
            <person name="Akrofi A.Y."/>
            <person name="Begoude B.A."/>
            <person name="Ten Hoopen G.M."/>
            <person name="Coulibaly K."/>
            <person name="Kebe B.I."/>
            <person name="Melnick R.L."/>
            <person name="Guiltinan M.J."/>
            <person name="Tyler B.M."/>
            <person name="Meinhardt L.W."/>
            <person name="Bailey B.A."/>
        </authorList>
    </citation>
    <scope>NUCLEOTIDE SEQUENCE [LARGE SCALE GENOMIC DNA]</scope>
    <source>
        <strain evidence="2">sbr112.9</strain>
    </source>
</reference>